<reference evidence="3" key="3">
    <citation type="journal article" date="2005" name="Nature">
        <title>The map-based sequence of the rice genome.</title>
        <authorList>
            <consortium name="International rice genome sequencing project (IRGSP)"/>
            <person name="Matsumoto T."/>
            <person name="Wu J."/>
            <person name="Kanamori H."/>
            <person name="Katayose Y."/>
            <person name="Fujisawa M."/>
            <person name="Namiki N."/>
            <person name="Mizuno H."/>
            <person name="Yamamoto K."/>
            <person name="Antonio B.A."/>
            <person name="Baba T."/>
            <person name="Sakata K."/>
            <person name="Nagamura Y."/>
            <person name="Aoki H."/>
            <person name="Arikawa K."/>
            <person name="Arita K."/>
            <person name="Bito T."/>
            <person name="Chiden Y."/>
            <person name="Fujitsuka N."/>
            <person name="Fukunaka R."/>
            <person name="Hamada M."/>
            <person name="Harada C."/>
            <person name="Hayashi A."/>
            <person name="Hijishita S."/>
            <person name="Honda M."/>
            <person name="Hosokawa S."/>
            <person name="Ichikawa Y."/>
            <person name="Idonuma A."/>
            <person name="Iijima M."/>
            <person name="Ikeda M."/>
            <person name="Ikeno M."/>
            <person name="Ito K."/>
            <person name="Ito S."/>
            <person name="Ito T."/>
            <person name="Ito Y."/>
            <person name="Ito Y."/>
            <person name="Iwabuchi A."/>
            <person name="Kamiya K."/>
            <person name="Karasawa W."/>
            <person name="Kurita K."/>
            <person name="Katagiri S."/>
            <person name="Kikuta A."/>
            <person name="Kobayashi H."/>
            <person name="Kobayashi N."/>
            <person name="Machita K."/>
            <person name="Maehara T."/>
            <person name="Masukawa M."/>
            <person name="Mizubayashi T."/>
            <person name="Mukai Y."/>
            <person name="Nagasaki H."/>
            <person name="Nagata Y."/>
            <person name="Naito S."/>
            <person name="Nakashima M."/>
            <person name="Nakama Y."/>
            <person name="Nakamichi Y."/>
            <person name="Nakamura M."/>
            <person name="Meguro A."/>
            <person name="Negishi M."/>
            <person name="Ohta I."/>
            <person name="Ohta T."/>
            <person name="Okamoto M."/>
            <person name="Ono N."/>
            <person name="Saji S."/>
            <person name="Sakaguchi M."/>
            <person name="Sakai K."/>
            <person name="Shibata M."/>
            <person name="Shimokawa T."/>
            <person name="Song J."/>
            <person name="Takazaki Y."/>
            <person name="Terasawa K."/>
            <person name="Tsugane M."/>
            <person name="Tsuji K."/>
            <person name="Ueda S."/>
            <person name="Waki K."/>
            <person name="Yamagata H."/>
            <person name="Yamamoto M."/>
            <person name="Yamamoto S."/>
            <person name="Yamane H."/>
            <person name="Yoshiki S."/>
            <person name="Yoshihara R."/>
            <person name="Yukawa K."/>
            <person name="Zhong H."/>
            <person name="Yano M."/>
            <person name="Yuan Q."/>
            <person name="Ouyang S."/>
            <person name="Liu J."/>
            <person name="Jones K.M."/>
            <person name="Gansberger K."/>
            <person name="Moffat K."/>
            <person name="Hill J."/>
            <person name="Bera J."/>
            <person name="Fadrosh D."/>
            <person name="Jin S."/>
            <person name="Johri S."/>
            <person name="Kim M."/>
            <person name="Overton L."/>
            <person name="Reardon M."/>
            <person name="Tsitrin T."/>
            <person name="Vuong H."/>
            <person name="Weaver B."/>
            <person name="Ciecko A."/>
            <person name="Tallon L."/>
            <person name="Jackson J."/>
            <person name="Pai G."/>
            <person name="Aken S.V."/>
            <person name="Utterback T."/>
            <person name="Reidmuller S."/>
            <person name="Feldblyum T."/>
            <person name="Hsiao J."/>
            <person name="Zismann V."/>
            <person name="Iobst S."/>
            <person name="de Vazeille A.R."/>
            <person name="Buell C.R."/>
            <person name="Ying K."/>
            <person name="Li Y."/>
            <person name="Lu T."/>
            <person name="Huang Y."/>
            <person name="Zhao Q."/>
            <person name="Feng Q."/>
            <person name="Zhang L."/>
            <person name="Zhu J."/>
            <person name="Weng Q."/>
            <person name="Mu J."/>
            <person name="Lu Y."/>
            <person name="Fan D."/>
            <person name="Liu Y."/>
            <person name="Guan J."/>
            <person name="Zhang Y."/>
            <person name="Yu S."/>
            <person name="Liu X."/>
            <person name="Zhang Y."/>
            <person name="Hong G."/>
            <person name="Han B."/>
            <person name="Choisne N."/>
            <person name="Demange N."/>
            <person name="Orjeda G."/>
            <person name="Samain S."/>
            <person name="Cattolico L."/>
            <person name="Pelletier E."/>
            <person name="Couloux A."/>
            <person name="Segurens B."/>
            <person name="Wincker P."/>
            <person name="D'Hont A."/>
            <person name="Scarpelli C."/>
            <person name="Weissenbach J."/>
            <person name="Salanoubat M."/>
            <person name="Quetier F."/>
            <person name="Yu Y."/>
            <person name="Kim H.R."/>
            <person name="Rambo T."/>
            <person name="Currie J."/>
            <person name="Collura K."/>
            <person name="Luo M."/>
            <person name="Yang T."/>
            <person name="Ammiraju J.S.S."/>
            <person name="Engler F."/>
            <person name="Soderlund C."/>
            <person name="Wing R.A."/>
            <person name="Palmer L.E."/>
            <person name="de la Bastide M."/>
            <person name="Spiegel L."/>
            <person name="Nascimento L."/>
            <person name="Zutavern T."/>
            <person name="O'Shaughnessy A."/>
            <person name="Dike S."/>
            <person name="Dedhia N."/>
            <person name="Preston R."/>
            <person name="Balija V."/>
            <person name="McCombie W.R."/>
            <person name="Chow T."/>
            <person name="Chen H."/>
            <person name="Chung M."/>
            <person name="Chen C."/>
            <person name="Shaw J."/>
            <person name="Wu H."/>
            <person name="Hsiao K."/>
            <person name="Chao Y."/>
            <person name="Chu M."/>
            <person name="Cheng C."/>
            <person name="Hour A."/>
            <person name="Lee P."/>
            <person name="Lin S."/>
            <person name="Lin Y."/>
            <person name="Liou J."/>
            <person name="Liu S."/>
            <person name="Hsing Y."/>
            <person name="Raghuvanshi S."/>
            <person name="Mohanty A."/>
            <person name="Bharti A.K."/>
            <person name="Gaur A."/>
            <person name="Gupta V."/>
            <person name="Kumar D."/>
            <person name="Ravi V."/>
            <person name="Vij S."/>
            <person name="Kapur A."/>
            <person name="Khurana P."/>
            <person name="Khurana P."/>
            <person name="Khurana J.P."/>
            <person name="Tyagi A.K."/>
            <person name="Gaikwad K."/>
            <person name="Singh A."/>
            <person name="Dalal V."/>
            <person name="Srivastava S."/>
            <person name="Dixit A."/>
            <person name="Pal A.K."/>
            <person name="Ghazi I.A."/>
            <person name="Yadav M."/>
            <person name="Pandit A."/>
            <person name="Bhargava A."/>
            <person name="Sureshbabu K."/>
            <person name="Batra K."/>
            <person name="Sharma T.R."/>
            <person name="Mohapatra T."/>
            <person name="Singh N.K."/>
            <person name="Messing J."/>
            <person name="Nelson A.B."/>
            <person name="Fuks G."/>
            <person name="Kavchok S."/>
            <person name="Keizer G."/>
            <person name="Linton E."/>
            <person name="Llaca V."/>
            <person name="Song R."/>
            <person name="Tanyolac B."/>
            <person name="Young S."/>
            <person name="Ho-Il K."/>
            <person name="Hahn J.H."/>
            <person name="Sangsakoo G."/>
            <person name="Vanavichit A."/>
            <person name="de Mattos Luiz.A.T."/>
            <person name="Zimmer P.D."/>
            <person name="Malone G."/>
            <person name="Dellagostin O."/>
            <person name="de Oliveira A.C."/>
            <person name="Bevan M."/>
            <person name="Bancroft I."/>
            <person name="Minx P."/>
            <person name="Cordum H."/>
            <person name="Wilson R."/>
            <person name="Cheng Z."/>
            <person name="Jin W."/>
            <person name="Jiang J."/>
            <person name="Leong S.A."/>
            <person name="Iwama H."/>
            <person name="Gojobori T."/>
            <person name="Itoh T."/>
            <person name="Niimura Y."/>
            <person name="Fujii Y."/>
            <person name="Habara T."/>
            <person name="Sakai H."/>
            <person name="Sato Y."/>
            <person name="Wilson G."/>
            <person name="Kumar K."/>
            <person name="McCouch S."/>
            <person name="Juretic N."/>
            <person name="Hoen D."/>
            <person name="Wright S."/>
            <person name="Bruskiewich R."/>
            <person name="Bureau T."/>
            <person name="Miyao A."/>
            <person name="Hirochika H."/>
            <person name="Nishikawa T."/>
            <person name="Kadowaki K."/>
            <person name="Sugiura M."/>
            <person name="Burr B."/>
            <person name="Sasaki T."/>
        </authorList>
    </citation>
    <scope>NUCLEOTIDE SEQUENCE [LARGE SCALE GENOMIC DNA]</scope>
    <source>
        <strain evidence="3">cv. Nipponbare</strain>
    </source>
</reference>
<reference evidence="3" key="4">
    <citation type="journal article" date="2008" name="Nucleic Acids Res.">
        <title>The rice annotation project database (RAP-DB): 2008 update.</title>
        <authorList>
            <consortium name="The rice annotation project (RAP)"/>
        </authorList>
    </citation>
    <scope>GENOME REANNOTATION</scope>
    <source>
        <strain evidence="3">cv. Nipponbare</strain>
    </source>
</reference>
<sequence>MNGNKPRPHRTSGGTITDSQVFKEELTQLATDCLKTKANTNSTLCLQLQQQRLRIVAVPAS</sequence>
<evidence type="ECO:0000313" key="1">
    <source>
        <dbReference type="EMBL" id="BAD19218.1"/>
    </source>
</evidence>
<accession>Q6K6X7</accession>
<reference evidence="2" key="2">
    <citation type="submission" date="2002-03" db="EMBL/GenBank/DDBJ databases">
        <title>Oryza sativa nipponbare(GA3) genomic DNA, chromosome 2, PAC clone:P0496E03.</title>
        <authorList>
            <person name="Sasaki T."/>
            <person name="Matsumoto T."/>
            <person name="Yamamoto K."/>
        </authorList>
    </citation>
    <scope>NUCLEOTIDE SEQUENCE</scope>
</reference>
<evidence type="ECO:0000313" key="3">
    <source>
        <dbReference type="Proteomes" id="UP000000763"/>
    </source>
</evidence>
<organism evidence="2 3">
    <name type="scientific">Oryza sativa subsp. japonica</name>
    <name type="common">Rice</name>
    <dbReference type="NCBI Taxonomy" id="39947"/>
    <lineage>
        <taxon>Eukaryota</taxon>
        <taxon>Viridiplantae</taxon>
        <taxon>Streptophyta</taxon>
        <taxon>Embryophyta</taxon>
        <taxon>Tracheophyta</taxon>
        <taxon>Spermatophyta</taxon>
        <taxon>Magnoliopsida</taxon>
        <taxon>Liliopsida</taxon>
        <taxon>Poales</taxon>
        <taxon>Poaceae</taxon>
        <taxon>BOP clade</taxon>
        <taxon>Oryzoideae</taxon>
        <taxon>Oryzeae</taxon>
        <taxon>Oryzinae</taxon>
        <taxon>Oryza</taxon>
        <taxon>Oryza sativa</taxon>
    </lineage>
</organism>
<dbReference type="Proteomes" id="UP000000763">
    <property type="component" value="Chromosome 2"/>
</dbReference>
<dbReference type="AlphaFoldDB" id="Q6K6X7"/>
<dbReference type="EMBL" id="AP004063">
    <property type="protein sequence ID" value="BAD19218.1"/>
    <property type="molecule type" value="Genomic_DNA"/>
</dbReference>
<name>Q6K6X7_ORYSJ</name>
<proteinExistence type="predicted"/>
<protein>
    <submittedName>
        <fullName evidence="2">Uncharacterized protein</fullName>
    </submittedName>
</protein>
<evidence type="ECO:0000313" key="2">
    <source>
        <dbReference type="EMBL" id="BAD19602.1"/>
    </source>
</evidence>
<reference evidence="1" key="1">
    <citation type="submission" date="2001-08" db="EMBL/GenBank/DDBJ databases">
        <title>Oryza sativa nipponbare(GA3) genomic DNA, chromosome 2, BAC clone:OJ1476_F05.</title>
        <authorList>
            <person name="Sasaki T."/>
            <person name="Matsumoto T."/>
            <person name="Yamamoto K."/>
        </authorList>
    </citation>
    <scope>NUCLEOTIDE SEQUENCE</scope>
</reference>
<gene>
    <name evidence="1" type="ORF">OJ1476_F05.6</name>
    <name evidence="2" type="ORF">P0496E03.27</name>
</gene>
<dbReference type="EMBL" id="AP004881">
    <property type="protein sequence ID" value="BAD19602.1"/>
    <property type="molecule type" value="Genomic_DNA"/>
</dbReference>